<proteinExistence type="predicted"/>
<dbReference type="Gramene" id="TraesCLE_scaffold_076509_01G000200.1">
    <property type="protein sequence ID" value="TraesCLE_scaffold_076509_01G000200.1"/>
    <property type="gene ID" value="TraesCLE_scaffold_076509_01G000200"/>
</dbReference>
<evidence type="ECO:0000313" key="2">
    <source>
        <dbReference type="Proteomes" id="UP000019116"/>
    </source>
</evidence>
<dbReference type="OrthoDB" id="705862at2759"/>
<organism evidence="1">
    <name type="scientific">Triticum aestivum</name>
    <name type="common">Wheat</name>
    <dbReference type="NCBI Taxonomy" id="4565"/>
    <lineage>
        <taxon>Eukaryota</taxon>
        <taxon>Viridiplantae</taxon>
        <taxon>Streptophyta</taxon>
        <taxon>Embryophyta</taxon>
        <taxon>Tracheophyta</taxon>
        <taxon>Spermatophyta</taxon>
        <taxon>Magnoliopsida</taxon>
        <taxon>Liliopsida</taxon>
        <taxon>Poales</taxon>
        <taxon>Poaceae</taxon>
        <taxon>BOP clade</taxon>
        <taxon>Pooideae</taxon>
        <taxon>Triticodae</taxon>
        <taxon>Triticeae</taxon>
        <taxon>Triticinae</taxon>
        <taxon>Triticum</taxon>
    </lineage>
</organism>
<dbReference type="Gramene" id="TraesCS2A02G486700.1">
    <property type="protein sequence ID" value="TraesCS2A02G486700.1"/>
    <property type="gene ID" value="TraesCS2A02G486700"/>
</dbReference>
<dbReference type="AlphaFoldDB" id="A0A3B6B743"/>
<dbReference type="Gramene" id="TraesCAD_scaffold_072650_01G000200.1">
    <property type="protein sequence ID" value="TraesCAD_scaffold_072650_01G000200.1"/>
    <property type="gene ID" value="TraesCAD_scaffold_072650_01G000200"/>
</dbReference>
<dbReference type="Gramene" id="TraesCAD_scaffold_032137_01G000200.1">
    <property type="protein sequence ID" value="TraesCAD_scaffold_032137_01G000200.1"/>
    <property type="gene ID" value="TraesCAD_scaffold_032137_01G000200"/>
</dbReference>
<dbReference type="Proteomes" id="UP000019116">
    <property type="component" value="Chromosome 2A"/>
</dbReference>
<evidence type="ECO:0000313" key="1">
    <source>
        <dbReference type="EnsemblPlants" id="TraesCS2A02G486700.1"/>
    </source>
</evidence>
<reference evidence="1" key="2">
    <citation type="submission" date="2018-10" db="UniProtKB">
        <authorList>
            <consortium name="EnsemblPlants"/>
        </authorList>
    </citation>
    <scope>IDENTIFICATION</scope>
</reference>
<keyword evidence="2" id="KW-1185">Reference proteome</keyword>
<dbReference type="Gramene" id="TraesLAC2A03G00787640.1">
    <property type="protein sequence ID" value="TraesLAC2A03G00787640.1"/>
    <property type="gene ID" value="TraesLAC2A03G00787640"/>
</dbReference>
<dbReference type="EnsemblPlants" id="TraesCS2A02G486700.1">
    <property type="protein sequence ID" value="TraesCS2A02G486700.1"/>
    <property type="gene ID" value="TraesCS2A02G486700"/>
</dbReference>
<protein>
    <submittedName>
        <fullName evidence="1">Uncharacterized protein</fullName>
    </submittedName>
</protein>
<dbReference type="Gramene" id="TraesCS2A03G1137600.1">
    <property type="protein sequence ID" value="TraesCS2A03G1137600.1.CDS"/>
    <property type="gene ID" value="TraesCS2A03G1137600"/>
</dbReference>
<dbReference type="Gramene" id="TraesWEE_scaffold_074253_01G000200.1">
    <property type="protein sequence ID" value="TraesWEE_scaffold_074253_01G000200.1"/>
    <property type="gene ID" value="TraesWEE_scaffold_074253_01G000200"/>
</dbReference>
<reference evidence="1" key="1">
    <citation type="submission" date="2018-08" db="EMBL/GenBank/DDBJ databases">
        <authorList>
            <person name="Rossello M."/>
        </authorList>
    </citation>
    <scope>NUCLEOTIDE SEQUENCE [LARGE SCALE GENOMIC DNA]</scope>
    <source>
        <strain evidence="1">cv. Chinese Spring</strain>
    </source>
</reference>
<name>A0A3B6B743_WHEAT</name>
<dbReference type="Gramene" id="TraesROB_scaffold_076221_01G000200.1">
    <property type="protein sequence ID" value="TraesROB_scaffold_076221_01G000200.1"/>
    <property type="gene ID" value="TraesROB_scaffold_076221_01G000200"/>
</dbReference>
<dbReference type="PaxDb" id="4565-Traes_2AL_30844F674.2"/>
<accession>A0A3B6B743</accession>
<sequence length="94" mass="10522">MLALLAAIDLQGGAPCWTLPSPTLLVLLRRYECPVTCAQVSREVELPMLDLQDVLWSRTALCRGSRLERLLLLPLPLADSGMVKTTRLHYSMCR</sequence>